<feature type="compositionally biased region" description="Basic and acidic residues" evidence="1">
    <location>
        <begin position="141"/>
        <end position="184"/>
    </location>
</feature>
<sequence>MEFVKKSINERARYKREYNSWVNERHMQTTEEKVDTSKTLDARLVDTESSGTKLVEQDTSSRLGNDAHADDADIRPIYDEEPMAEGKESAYAKPHHMIAPGSSRYNSNDMVHNHYLEEAKNKTHDIGRWIASFQDDAKYEHVGQDTRSQGGKDLKEKELKISDSKTKSKDNDKSSRSKIAKRDGTSLQCRQRPRSQELNDKSNLIDLTKECHNKLTSREIVRLKY</sequence>
<reference evidence="2" key="1">
    <citation type="journal article" date="2019" name="Sci. Rep.">
        <title>Draft genome of Tanacetum cinerariifolium, the natural source of mosquito coil.</title>
        <authorList>
            <person name="Yamashiro T."/>
            <person name="Shiraishi A."/>
            <person name="Satake H."/>
            <person name="Nakayama K."/>
        </authorList>
    </citation>
    <scope>NUCLEOTIDE SEQUENCE</scope>
</reference>
<evidence type="ECO:0000256" key="1">
    <source>
        <dbReference type="SAM" id="MobiDB-lite"/>
    </source>
</evidence>
<organism evidence="2">
    <name type="scientific">Tanacetum cinerariifolium</name>
    <name type="common">Dalmatian daisy</name>
    <name type="synonym">Chrysanthemum cinerariifolium</name>
    <dbReference type="NCBI Taxonomy" id="118510"/>
    <lineage>
        <taxon>Eukaryota</taxon>
        <taxon>Viridiplantae</taxon>
        <taxon>Streptophyta</taxon>
        <taxon>Embryophyta</taxon>
        <taxon>Tracheophyta</taxon>
        <taxon>Spermatophyta</taxon>
        <taxon>Magnoliopsida</taxon>
        <taxon>eudicotyledons</taxon>
        <taxon>Gunneridae</taxon>
        <taxon>Pentapetalae</taxon>
        <taxon>asterids</taxon>
        <taxon>campanulids</taxon>
        <taxon>Asterales</taxon>
        <taxon>Asteraceae</taxon>
        <taxon>Asteroideae</taxon>
        <taxon>Anthemideae</taxon>
        <taxon>Anthemidinae</taxon>
        <taxon>Tanacetum</taxon>
    </lineage>
</organism>
<feature type="region of interest" description="Disordered" evidence="1">
    <location>
        <begin position="48"/>
        <end position="69"/>
    </location>
</feature>
<accession>A0A699H8I2</accession>
<dbReference type="EMBL" id="BKCJ010130400">
    <property type="protein sequence ID" value="GEX79253.1"/>
    <property type="molecule type" value="Genomic_DNA"/>
</dbReference>
<gene>
    <name evidence="2" type="ORF">Tci_351228</name>
</gene>
<name>A0A699H8I2_TANCI</name>
<protein>
    <submittedName>
        <fullName evidence="2">Uncharacterized protein</fullName>
    </submittedName>
</protein>
<dbReference type="AlphaFoldDB" id="A0A699H8I2"/>
<comment type="caution">
    <text evidence="2">The sequence shown here is derived from an EMBL/GenBank/DDBJ whole genome shotgun (WGS) entry which is preliminary data.</text>
</comment>
<feature type="compositionally biased region" description="Polar residues" evidence="1">
    <location>
        <begin position="48"/>
        <end position="63"/>
    </location>
</feature>
<feature type="region of interest" description="Disordered" evidence="1">
    <location>
        <begin position="141"/>
        <end position="202"/>
    </location>
</feature>
<proteinExistence type="predicted"/>
<evidence type="ECO:0000313" key="2">
    <source>
        <dbReference type="EMBL" id="GEX79253.1"/>
    </source>
</evidence>